<dbReference type="InterPro" id="IPR038488">
    <property type="entry name" value="Integrase_DNA-bd_sf"/>
</dbReference>
<comment type="similarity">
    <text evidence="1">Belongs to the 'phage' integrase family.</text>
</comment>
<dbReference type="PANTHER" id="PTHR30629">
    <property type="entry name" value="PROPHAGE INTEGRASE"/>
    <property type="match status" value="1"/>
</dbReference>
<dbReference type="OrthoDB" id="9795573at2"/>
<dbReference type="PANTHER" id="PTHR30629:SF2">
    <property type="entry name" value="PROPHAGE INTEGRASE INTS-RELATED"/>
    <property type="match status" value="1"/>
</dbReference>
<accession>A0A1I2K617</accession>
<gene>
    <name evidence="4" type="ORF">SAMN04488120_1142</name>
</gene>
<dbReference type="AlphaFoldDB" id="A0A1I2K617"/>
<dbReference type="GO" id="GO:0015074">
    <property type="term" value="P:DNA integration"/>
    <property type="evidence" value="ECO:0007669"/>
    <property type="project" value="UniProtKB-KW"/>
</dbReference>
<evidence type="ECO:0000313" key="4">
    <source>
        <dbReference type="EMBL" id="SFF62625.1"/>
    </source>
</evidence>
<name>A0A1I2K617_9GAMM</name>
<dbReference type="RefSeq" id="WP_091535355.1">
    <property type="nucleotide sequence ID" value="NZ_FOOC01000014.1"/>
</dbReference>
<dbReference type="STRING" id="1076937.SAMN04488120_1142"/>
<dbReference type="Proteomes" id="UP000199771">
    <property type="component" value="Unassembled WGS sequence"/>
</dbReference>
<dbReference type="Pfam" id="PF13356">
    <property type="entry name" value="Arm-DNA-bind_3"/>
    <property type="match status" value="1"/>
</dbReference>
<proteinExistence type="inferred from homology"/>
<keyword evidence="5" id="KW-1185">Reference proteome</keyword>
<keyword evidence="2" id="KW-0229">DNA integration</keyword>
<dbReference type="EMBL" id="FOOC01000014">
    <property type="protein sequence ID" value="SFF62625.1"/>
    <property type="molecule type" value="Genomic_DNA"/>
</dbReference>
<feature type="domain" description="Integrase DNA-binding" evidence="3">
    <location>
        <begin position="2"/>
        <end position="79"/>
    </location>
</feature>
<organism evidence="4 5">
    <name type="scientific">Fontimonas thermophila</name>
    <dbReference type="NCBI Taxonomy" id="1076937"/>
    <lineage>
        <taxon>Bacteria</taxon>
        <taxon>Pseudomonadati</taxon>
        <taxon>Pseudomonadota</taxon>
        <taxon>Gammaproteobacteria</taxon>
        <taxon>Nevskiales</taxon>
        <taxon>Nevskiaceae</taxon>
        <taxon>Fontimonas</taxon>
    </lineage>
</organism>
<protein>
    <recommendedName>
        <fullName evidence="3">Integrase DNA-binding domain-containing protein</fullName>
    </recommendedName>
</protein>
<reference evidence="4 5" key="1">
    <citation type="submission" date="2016-10" db="EMBL/GenBank/DDBJ databases">
        <authorList>
            <person name="de Groot N.N."/>
        </authorList>
    </citation>
    <scope>NUCLEOTIDE SEQUENCE [LARGE SCALE GENOMIC DNA]</scope>
    <source>
        <strain evidence="4 5">DSM 23609</strain>
    </source>
</reference>
<dbReference type="Gene3D" id="3.30.160.390">
    <property type="entry name" value="Integrase, DNA-binding domain"/>
    <property type="match status" value="1"/>
</dbReference>
<evidence type="ECO:0000259" key="3">
    <source>
        <dbReference type="Pfam" id="PF13356"/>
    </source>
</evidence>
<sequence length="96" mass="10840">MLTVLQIKSARAPGRLTDGGGLVLWLRENGRHWWRLRYRYAGKENMISLGVWPDVGLAEARQRREEARRLLARGIDPAALSPRCTNSTCARVGAIR</sequence>
<evidence type="ECO:0000256" key="2">
    <source>
        <dbReference type="ARBA" id="ARBA00022908"/>
    </source>
</evidence>
<evidence type="ECO:0000256" key="1">
    <source>
        <dbReference type="ARBA" id="ARBA00008857"/>
    </source>
</evidence>
<dbReference type="InterPro" id="IPR050808">
    <property type="entry name" value="Phage_Integrase"/>
</dbReference>
<dbReference type="InterPro" id="IPR025166">
    <property type="entry name" value="Integrase_DNA_bind_dom"/>
</dbReference>
<evidence type="ECO:0000313" key="5">
    <source>
        <dbReference type="Proteomes" id="UP000199771"/>
    </source>
</evidence>